<evidence type="ECO:0000313" key="1">
    <source>
        <dbReference type="EMBL" id="QUC66889.1"/>
    </source>
</evidence>
<organism evidence="1 2">
    <name type="scientific">Aristaeella hokkaidonensis</name>
    <dbReference type="NCBI Taxonomy" id="3046382"/>
    <lineage>
        <taxon>Bacteria</taxon>
        <taxon>Bacillati</taxon>
        <taxon>Bacillota</taxon>
        <taxon>Clostridia</taxon>
        <taxon>Eubacteriales</taxon>
        <taxon>Aristaeellaceae</taxon>
        <taxon>Aristaeella</taxon>
    </lineage>
</organism>
<reference evidence="1" key="1">
    <citation type="submission" date="2021-01" db="EMBL/GenBank/DDBJ databases">
        <title>Complete genome sequence of Clostridiales bacterium R-7.</title>
        <authorList>
            <person name="Mahoney-Kurpe S.C."/>
            <person name="Palevich N."/>
            <person name="Koike S."/>
            <person name="Moon C.D."/>
            <person name="Attwood G.T."/>
        </authorList>
    </citation>
    <scope>NUCLEOTIDE SEQUENCE</scope>
    <source>
        <strain evidence="1">R-7</strain>
    </source>
</reference>
<evidence type="ECO:0000313" key="2">
    <source>
        <dbReference type="Proteomes" id="UP000682782"/>
    </source>
</evidence>
<protein>
    <submittedName>
        <fullName evidence="1">Carbohydrate ABC transporter permease</fullName>
    </submittedName>
</protein>
<dbReference type="EMBL" id="CP068393">
    <property type="protein sequence ID" value="QUC66889.1"/>
    <property type="molecule type" value="Genomic_DNA"/>
</dbReference>
<keyword evidence="2" id="KW-1185">Reference proteome</keyword>
<accession>A0AC61N6A2</accession>
<gene>
    <name evidence="1" type="ORF">JYE49_13770</name>
</gene>
<dbReference type="Proteomes" id="UP000682782">
    <property type="component" value="Chromosome"/>
</dbReference>
<name>A0AC61N6A2_9FIRM</name>
<sequence length="334" mass="37339">MHTGNAAQSGKITWQGFRNSPAYANRRDKTLTGMKNLVLGIFRLIVIVGISYVILAPVINIIANSFFSRQDSINPMVFTIPISPTLERYTMAIKYLDYLPILGNTILYVFGITLIQLLICSMVGYGFARYRFPLKGLLFGFVLVMIVIPLNTIQFPLYTTFRFFNPLGLVGLFNGGKPINLLQTAWPTMVMSVFGCGLRSGLYIYIFNQFFRGLPKEIEEAALVDGAGTARTYFTIMMPNAAPAVITVAVFSIVWQYNDSFFANTFNISDSILVTRKLESLINVIANAEKVLTIREQQLYFDAGVVLVLVPVVVIYLVLQRRFIEGVERSGIVG</sequence>
<proteinExistence type="predicted"/>